<evidence type="ECO:0000313" key="7">
    <source>
        <dbReference type="Proteomes" id="UP000829476"/>
    </source>
</evidence>
<dbReference type="Gene3D" id="2.30.110.10">
    <property type="entry name" value="Electron Transport, Fmn-binding Protein, Chain A"/>
    <property type="match status" value="1"/>
</dbReference>
<proteinExistence type="predicted"/>
<evidence type="ECO:0000256" key="3">
    <source>
        <dbReference type="ARBA" id="ARBA00022643"/>
    </source>
</evidence>
<dbReference type="PANTHER" id="PTHR10851">
    <property type="entry name" value="PYRIDOXINE-5-PHOSPHATE OXIDASE"/>
    <property type="match status" value="1"/>
</dbReference>
<accession>A0ABY3YM14</accession>
<protein>
    <submittedName>
        <fullName evidence="6">Pyridoxamine 5'-phosphate oxidase family protein</fullName>
    </submittedName>
</protein>
<evidence type="ECO:0000313" key="6">
    <source>
        <dbReference type="EMBL" id="UNY98857.1"/>
    </source>
</evidence>
<dbReference type="Proteomes" id="UP000829476">
    <property type="component" value="Chromosome"/>
</dbReference>
<name>A0ABY3YM14_9FLAO</name>
<dbReference type="RefSeq" id="WP_242937263.1">
    <property type="nucleotide sequence ID" value="NZ_CP094326.1"/>
</dbReference>
<gene>
    <name evidence="6" type="ORF">MQE36_00540</name>
</gene>
<dbReference type="InterPro" id="IPR000659">
    <property type="entry name" value="Pyridox_Oxase"/>
</dbReference>
<evidence type="ECO:0000259" key="5">
    <source>
        <dbReference type="Pfam" id="PF12766"/>
    </source>
</evidence>
<keyword evidence="7" id="KW-1185">Reference proteome</keyword>
<dbReference type="PANTHER" id="PTHR10851:SF0">
    <property type="entry name" value="PYRIDOXINE-5'-PHOSPHATE OXIDASE"/>
    <property type="match status" value="1"/>
</dbReference>
<sequence length="182" mass="21183">MIPDILENIKTELVKGTTVKGHPFRLCVMATVGINNSARIRTVVLRDVDEHFNLTFYTDKRTKKVTHIRENRNVSLLFYHPDLKTQVRIEGFAKVEEKEKAIRGLWDKLHDDAKKDYTSAEAPGTKIGHPDFITHLKDEHYFTVIRVLSQKIDYFELKPHKHVRAAFSLEDNNKWNGTYLVP</sequence>
<keyword evidence="3" id="KW-0288">FMN</keyword>
<evidence type="ECO:0000256" key="1">
    <source>
        <dbReference type="ARBA" id="ARBA00001917"/>
    </source>
</evidence>
<feature type="domain" description="Pyridoxamine 5'-phosphate oxidase Alr4036 family FMN-binding" evidence="5">
    <location>
        <begin position="20"/>
        <end position="95"/>
    </location>
</feature>
<evidence type="ECO:0000256" key="4">
    <source>
        <dbReference type="ARBA" id="ARBA00023002"/>
    </source>
</evidence>
<dbReference type="InterPro" id="IPR024624">
    <property type="entry name" value="Pyridox_Oxase_Alr4036_FMN-bd"/>
</dbReference>
<keyword evidence="4" id="KW-0560">Oxidoreductase</keyword>
<dbReference type="EMBL" id="CP094326">
    <property type="protein sequence ID" value="UNY98857.1"/>
    <property type="molecule type" value="Genomic_DNA"/>
</dbReference>
<organism evidence="6 7">
    <name type="scientific">Zhouia spongiae</name>
    <dbReference type="NCBI Taxonomy" id="2202721"/>
    <lineage>
        <taxon>Bacteria</taxon>
        <taxon>Pseudomonadati</taxon>
        <taxon>Bacteroidota</taxon>
        <taxon>Flavobacteriia</taxon>
        <taxon>Flavobacteriales</taxon>
        <taxon>Flavobacteriaceae</taxon>
        <taxon>Zhouia</taxon>
    </lineage>
</organism>
<evidence type="ECO:0000256" key="2">
    <source>
        <dbReference type="ARBA" id="ARBA00022630"/>
    </source>
</evidence>
<keyword evidence="2" id="KW-0285">Flavoprotein</keyword>
<dbReference type="SUPFAM" id="SSF50475">
    <property type="entry name" value="FMN-binding split barrel"/>
    <property type="match status" value="1"/>
</dbReference>
<reference evidence="6 7" key="1">
    <citation type="journal article" date="2018" name="Int. J. Syst. Evol. Microbiol.">
        <title>Zhouia spongiae sp. nov., isolated from a marine sponge.</title>
        <authorList>
            <person name="Zhuang L."/>
            <person name="Lin B."/>
            <person name="Qin F."/>
            <person name="Luo L."/>
        </authorList>
    </citation>
    <scope>NUCLEOTIDE SEQUENCE [LARGE SCALE GENOMIC DNA]</scope>
    <source>
        <strain evidence="6 7">HN-Y44</strain>
    </source>
</reference>
<dbReference type="Pfam" id="PF12766">
    <property type="entry name" value="Pyridox_oxase_2"/>
    <property type="match status" value="1"/>
</dbReference>
<comment type="cofactor">
    <cofactor evidence="1">
        <name>FMN</name>
        <dbReference type="ChEBI" id="CHEBI:58210"/>
    </cofactor>
</comment>
<dbReference type="InterPro" id="IPR012349">
    <property type="entry name" value="Split_barrel_FMN-bd"/>
</dbReference>